<keyword evidence="4" id="KW-1185">Reference proteome</keyword>
<organism evidence="3 4">
    <name type="scientific">Actinoplanes flavus</name>
    <dbReference type="NCBI Taxonomy" id="2820290"/>
    <lineage>
        <taxon>Bacteria</taxon>
        <taxon>Bacillati</taxon>
        <taxon>Actinomycetota</taxon>
        <taxon>Actinomycetes</taxon>
        <taxon>Micromonosporales</taxon>
        <taxon>Micromonosporaceae</taxon>
        <taxon>Actinoplanes</taxon>
    </lineage>
</organism>
<proteinExistence type="predicted"/>
<evidence type="ECO:0000313" key="4">
    <source>
        <dbReference type="Proteomes" id="UP000679690"/>
    </source>
</evidence>
<feature type="chain" id="PRO_5045717331" evidence="1">
    <location>
        <begin position="38"/>
        <end position="414"/>
    </location>
</feature>
<protein>
    <submittedName>
        <fullName evidence="3">IPT/TIG domain-containing protein</fullName>
    </submittedName>
</protein>
<dbReference type="EMBL" id="JAGFNS010000026">
    <property type="protein sequence ID" value="MBO3742114.1"/>
    <property type="molecule type" value="Genomic_DNA"/>
</dbReference>
<reference evidence="3 4" key="1">
    <citation type="submission" date="2021-03" db="EMBL/GenBank/DDBJ databases">
        <title>Actinoplanes flavus sp. nov., a novel actinomycete isolated from Coconut Palm rhizosphere soil.</title>
        <authorList>
            <person name="Luo X."/>
        </authorList>
    </citation>
    <scope>NUCLEOTIDE SEQUENCE [LARGE SCALE GENOMIC DNA]</scope>
    <source>
        <strain evidence="3 4">NEAU-H7</strain>
    </source>
</reference>
<dbReference type="CDD" id="cd00603">
    <property type="entry name" value="IPT_PCSR"/>
    <property type="match status" value="1"/>
</dbReference>
<dbReference type="RefSeq" id="WP_208471310.1">
    <property type="nucleotide sequence ID" value="NZ_JAGFNS010000026.1"/>
</dbReference>
<evidence type="ECO:0000256" key="1">
    <source>
        <dbReference type="SAM" id="SignalP"/>
    </source>
</evidence>
<dbReference type="Gene3D" id="2.60.40.10">
    <property type="entry name" value="Immunoglobulins"/>
    <property type="match status" value="1"/>
</dbReference>
<name>A0ABS3UU68_9ACTN</name>
<feature type="domain" description="IPT/TIG" evidence="2">
    <location>
        <begin position="174"/>
        <end position="248"/>
    </location>
</feature>
<dbReference type="InterPro" id="IPR013783">
    <property type="entry name" value="Ig-like_fold"/>
</dbReference>
<evidence type="ECO:0000259" key="2">
    <source>
        <dbReference type="Pfam" id="PF01833"/>
    </source>
</evidence>
<dbReference type="InterPro" id="IPR014756">
    <property type="entry name" value="Ig_E-set"/>
</dbReference>
<dbReference type="InterPro" id="IPR002909">
    <property type="entry name" value="IPT_dom"/>
</dbReference>
<sequence>MSETTYSSTRRRILRGGIATAAATATVVAAVVTPASAAAVTLTLSSAFGPGTSDPATKPVQAVTITASHATTAWLSGAPTTLKAALSVATCPLNGSLLTDNVGAATAAGATTIISTGVTATKVTNNKAMVGLPTNVLLGANGVAQKYNVCIYGGATTADLTLGTASYTVGAPATLTGISPESGMTVGGNQITVTGTNFPTTATAISATLGGVPLTGITSPTTTSFKATVPAGKPGDATLAVTTSAGTVTSAAAASPFYYAYSNGIEISPNTAAGPVAPATSAIVYVDVMGSGFTDLSFDPAGGIGSTAAAALAADRTDSQVFLVNGDYTPGATDYTVGPVAQCGSVAVISDRELICGMDLGYGLNPTTGASASGPVPDGTYTLTVVSNADFGLAPADYTKTALTSGATFTVAPY</sequence>
<feature type="signal peptide" evidence="1">
    <location>
        <begin position="1"/>
        <end position="37"/>
    </location>
</feature>
<evidence type="ECO:0000313" key="3">
    <source>
        <dbReference type="EMBL" id="MBO3742114.1"/>
    </source>
</evidence>
<dbReference type="SUPFAM" id="SSF81296">
    <property type="entry name" value="E set domains"/>
    <property type="match status" value="1"/>
</dbReference>
<keyword evidence="1" id="KW-0732">Signal</keyword>
<dbReference type="Proteomes" id="UP000679690">
    <property type="component" value="Unassembled WGS sequence"/>
</dbReference>
<gene>
    <name evidence="3" type="ORF">J5X75_31880</name>
</gene>
<dbReference type="PROSITE" id="PS51318">
    <property type="entry name" value="TAT"/>
    <property type="match status" value="1"/>
</dbReference>
<comment type="caution">
    <text evidence="3">The sequence shown here is derived from an EMBL/GenBank/DDBJ whole genome shotgun (WGS) entry which is preliminary data.</text>
</comment>
<accession>A0ABS3UU68</accession>
<dbReference type="InterPro" id="IPR006311">
    <property type="entry name" value="TAT_signal"/>
</dbReference>
<dbReference type="Pfam" id="PF01833">
    <property type="entry name" value="TIG"/>
    <property type="match status" value="1"/>
</dbReference>